<feature type="non-terminal residue" evidence="1">
    <location>
        <position position="190"/>
    </location>
</feature>
<name>A0ACA9R8T3_9GLOM</name>
<keyword evidence="2" id="KW-1185">Reference proteome</keyword>
<dbReference type="Proteomes" id="UP000789920">
    <property type="component" value="Unassembled WGS sequence"/>
</dbReference>
<sequence>LKIIIDVEFTCFFEKVHSFQMETHTEKKQSTCNSNKSTKPKSSENIKKLKERIIQTNQLLNLFKTKEKELTQHKESIAFLEQNQTKSKTQLALLNKEIEVFRKAAQQFRTEAENLKQDLDQKNAQLKDQSAMTVEIKRLRSENDKLGKRVKSLEVLKDQLEFKVQESDATNDIRENQKKEISRLKKELEK</sequence>
<comment type="caution">
    <text evidence="1">The sequence shown here is derived from an EMBL/GenBank/DDBJ whole genome shotgun (WGS) entry which is preliminary data.</text>
</comment>
<evidence type="ECO:0000313" key="2">
    <source>
        <dbReference type="Proteomes" id="UP000789920"/>
    </source>
</evidence>
<evidence type="ECO:0000313" key="1">
    <source>
        <dbReference type="EMBL" id="CAG8781869.1"/>
    </source>
</evidence>
<organism evidence="1 2">
    <name type="scientific">Racocetra persica</name>
    <dbReference type="NCBI Taxonomy" id="160502"/>
    <lineage>
        <taxon>Eukaryota</taxon>
        <taxon>Fungi</taxon>
        <taxon>Fungi incertae sedis</taxon>
        <taxon>Mucoromycota</taxon>
        <taxon>Glomeromycotina</taxon>
        <taxon>Glomeromycetes</taxon>
        <taxon>Diversisporales</taxon>
        <taxon>Gigasporaceae</taxon>
        <taxon>Racocetra</taxon>
    </lineage>
</organism>
<feature type="non-terminal residue" evidence="1">
    <location>
        <position position="1"/>
    </location>
</feature>
<gene>
    <name evidence="1" type="ORF">RPERSI_LOCUS17710</name>
</gene>
<protein>
    <submittedName>
        <fullName evidence="1">13132_t:CDS:1</fullName>
    </submittedName>
</protein>
<proteinExistence type="predicted"/>
<accession>A0ACA9R8T3</accession>
<dbReference type="EMBL" id="CAJVQC010045761">
    <property type="protein sequence ID" value="CAG8781869.1"/>
    <property type="molecule type" value="Genomic_DNA"/>
</dbReference>
<reference evidence="1" key="1">
    <citation type="submission" date="2021-06" db="EMBL/GenBank/DDBJ databases">
        <authorList>
            <person name="Kallberg Y."/>
            <person name="Tangrot J."/>
            <person name="Rosling A."/>
        </authorList>
    </citation>
    <scope>NUCLEOTIDE SEQUENCE</scope>
    <source>
        <strain evidence="1">MA461A</strain>
    </source>
</reference>